<gene>
    <name evidence="2" type="ORF">E9934_04040</name>
</gene>
<dbReference type="Pfam" id="PF01553">
    <property type="entry name" value="Acyltransferase"/>
    <property type="match status" value="1"/>
</dbReference>
<dbReference type="OrthoDB" id="9796839at2"/>
<dbReference type="EMBL" id="STGW01000002">
    <property type="protein sequence ID" value="THV17995.1"/>
    <property type="molecule type" value="Genomic_DNA"/>
</dbReference>
<dbReference type="InterPro" id="IPR002123">
    <property type="entry name" value="Plipid/glycerol_acylTrfase"/>
</dbReference>
<sequence length="195" mass="21463">MRVRRTLARSLLRLTRWRLVGEVPPSGGILVGAPHTSQWDWLVMLMIAWANGARPRVLIAAHYFDGMLGPVLRRTGGVPLDRSSPGATIRALLQAAAADPSFQLVIAAEGTRSKGEFWKAGFYRISQQTKLPITLGFVDGPTRTLGMGPTFHPSGDVVADMDLVRAFYADKHGIRPENRTEPRLREEETGLPPVD</sequence>
<dbReference type="AlphaFoldDB" id="A0A4S8NN26"/>
<comment type="caution">
    <text evidence="2">The sequence shown here is derived from an EMBL/GenBank/DDBJ whole genome shotgun (WGS) entry which is preliminary data.</text>
</comment>
<dbReference type="SMART" id="SM00563">
    <property type="entry name" value="PlsC"/>
    <property type="match status" value="1"/>
</dbReference>
<reference evidence="2 3" key="1">
    <citation type="journal article" date="2009" name="Int. J. Syst. Evol. Microbiol.">
        <title>Nocardioides caeni sp. nov., isolated from wastewater.</title>
        <authorList>
            <person name="Yoon J.H."/>
            <person name="Kang S.J."/>
            <person name="Park S."/>
            <person name="Kim W."/>
            <person name="Oh T.K."/>
        </authorList>
    </citation>
    <scope>NUCLEOTIDE SEQUENCE [LARGE SCALE GENOMIC DNA]</scope>
    <source>
        <strain evidence="2 3">DSM 23134</strain>
    </source>
</reference>
<keyword evidence="2" id="KW-0808">Transferase</keyword>
<feature type="domain" description="Phospholipid/glycerol acyltransferase" evidence="1">
    <location>
        <begin position="29"/>
        <end position="138"/>
    </location>
</feature>
<keyword evidence="3" id="KW-1185">Reference proteome</keyword>
<evidence type="ECO:0000259" key="1">
    <source>
        <dbReference type="SMART" id="SM00563"/>
    </source>
</evidence>
<dbReference type="GO" id="GO:0016746">
    <property type="term" value="F:acyltransferase activity"/>
    <property type="evidence" value="ECO:0007669"/>
    <property type="project" value="UniProtKB-KW"/>
</dbReference>
<accession>A0A4S8NN26</accession>
<evidence type="ECO:0000313" key="3">
    <source>
        <dbReference type="Proteomes" id="UP000307087"/>
    </source>
</evidence>
<keyword evidence="2" id="KW-0012">Acyltransferase</keyword>
<dbReference type="Proteomes" id="UP000307087">
    <property type="component" value="Unassembled WGS sequence"/>
</dbReference>
<evidence type="ECO:0000313" key="2">
    <source>
        <dbReference type="EMBL" id="THV17995.1"/>
    </source>
</evidence>
<proteinExistence type="predicted"/>
<name>A0A4S8NN26_9ACTN</name>
<dbReference type="SUPFAM" id="SSF69593">
    <property type="entry name" value="Glycerol-3-phosphate (1)-acyltransferase"/>
    <property type="match status" value="1"/>
</dbReference>
<protein>
    <submittedName>
        <fullName evidence="2">Acyl-phosphate glycerol 3-phosphate acyltransferase</fullName>
    </submittedName>
</protein>
<organism evidence="2 3">
    <name type="scientific">Nocardioides caeni</name>
    <dbReference type="NCBI Taxonomy" id="574700"/>
    <lineage>
        <taxon>Bacteria</taxon>
        <taxon>Bacillati</taxon>
        <taxon>Actinomycetota</taxon>
        <taxon>Actinomycetes</taxon>
        <taxon>Propionibacteriales</taxon>
        <taxon>Nocardioidaceae</taxon>
        <taxon>Nocardioides</taxon>
    </lineage>
</organism>